<dbReference type="NCBIfam" id="NF003613">
    <property type="entry name" value="PRK05257.3-4"/>
    <property type="match status" value="1"/>
</dbReference>
<dbReference type="Gene3D" id="3.30.9.10">
    <property type="entry name" value="D-Amino Acid Oxidase, subunit A, domain 2"/>
    <property type="match status" value="1"/>
</dbReference>
<name>A0A2S1LIA2_9FLAO</name>
<dbReference type="PANTHER" id="PTHR43104:SF2">
    <property type="entry name" value="L-2-HYDROXYGLUTARATE DEHYDROGENASE, MITOCHONDRIAL"/>
    <property type="match status" value="1"/>
</dbReference>
<dbReference type="AlphaFoldDB" id="A0A2S1LIA2"/>
<dbReference type="InterPro" id="IPR006231">
    <property type="entry name" value="MQO"/>
</dbReference>
<comment type="similarity">
    <text evidence="4 9">Belongs to the MQO family.</text>
</comment>
<dbReference type="SUPFAM" id="SSF51905">
    <property type="entry name" value="FAD/NAD(P)-binding domain"/>
    <property type="match status" value="1"/>
</dbReference>
<dbReference type="NCBIfam" id="NF003603">
    <property type="entry name" value="PRK05257.1-1"/>
    <property type="match status" value="1"/>
</dbReference>
<dbReference type="GO" id="GO:0008924">
    <property type="term" value="F:L-malate dehydrogenase (quinone) activity"/>
    <property type="evidence" value="ECO:0007669"/>
    <property type="project" value="UniProtKB-UniRule"/>
</dbReference>
<evidence type="ECO:0000256" key="4">
    <source>
        <dbReference type="ARBA" id="ARBA00006389"/>
    </source>
</evidence>
<keyword evidence="11" id="KW-1185">Reference proteome</keyword>
<accession>A0A2S1LIA2</accession>
<dbReference type="InterPro" id="IPR036188">
    <property type="entry name" value="FAD/NAD-bd_sf"/>
</dbReference>
<dbReference type="HAMAP" id="MF_00212">
    <property type="entry name" value="MQO"/>
    <property type="match status" value="1"/>
</dbReference>
<dbReference type="EC" id="1.1.5.4" evidence="9"/>
<keyword evidence="8 9" id="KW-0560">Oxidoreductase</keyword>
<dbReference type="NCBIfam" id="NF009875">
    <property type="entry name" value="PRK13339.1"/>
    <property type="match status" value="1"/>
</dbReference>
<dbReference type="RefSeq" id="WP_108742353.1">
    <property type="nucleotide sequence ID" value="NZ_CP020918.1"/>
</dbReference>
<dbReference type="UniPathway" id="UPA00223">
    <property type="reaction ID" value="UER01008"/>
</dbReference>
<evidence type="ECO:0000256" key="2">
    <source>
        <dbReference type="ARBA" id="ARBA00001974"/>
    </source>
</evidence>
<evidence type="ECO:0000256" key="7">
    <source>
        <dbReference type="ARBA" id="ARBA00022827"/>
    </source>
</evidence>
<dbReference type="PANTHER" id="PTHR43104">
    <property type="entry name" value="L-2-HYDROXYGLUTARATE DEHYDROGENASE, MITOCHONDRIAL"/>
    <property type="match status" value="1"/>
</dbReference>
<dbReference type="NCBIfam" id="NF003606">
    <property type="entry name" value="PRK05257.2-1"/>
    <property type="match status" value="1"/>
</dbReference>
<protein>
    <recommendedName>
        <fullName evidence="9">Probable malate:quinone oxidoreductase</fullName>
        <ecNumber evidence="9">1.1.5.4</ecNumber>
    </recommendedName>
    <alternativeName>
        <fullName evidence="9">MQO</fullName>
    </alternativeName>
    <alternativeName>
        <fullName evidence="9">Malate dehydrogenase [quinone]</fullName>
    </alternativeName>
</protein>
<dbReference type="Pfam" id="PF06039">
    <property type="entry name" value="Mqo"/>
    <property type="match status" value="1"/>
</dbReference>
<sequence>MPDTTIRSNSDVVLIGAGIMSATLGLILKELQPELTIDIYERLDNAAAESSDAWNNAGTGHSAFCELNYTPEAEDGTISPKKAISIAESFELSRQFWSYLVQQEKISSPEHFIKRIPHISFVWGDENVAYLKKRFEALQANPLFAEMIYSTDFSELEKWMPLVMEGREKNLSVAATSMGIGTDVNFGVLTRDMFSHLAQMEGVNLHFHCEVRDLKQRDDKSWRIKITDLATDQKRKAYTKFVFIGAGGGSLPLLEKADIPEGKGFGGFPVSGQWLKCTNPEVIAQHESKVYGKASVGSPPMSVPHIDSRMINGEKQLLFGPFAGFSTRFLKNGSYSDLPKSIQLDNIVPMVIAGVKNIPLTKYLIDQVRQSPEDRIEALKEYVPGAKYDDWVIERAGQRVQVIKKDEKEGGKLEFGTEVITSQDGTLSVLLGASPGASTAVSIMLDVISRCFKDEVKTPEWQAKFKAMIPSYGQELNDNPELLEKIREETATVLKLK</sequence>
<comment type="catalytic activity">
    <reaction evidence="1 9">
        <text>(S)-malate + a quinone = a quinol + oxaloacetate</text>
        <dbReference type="Rhea" id="RHEA:46012"/>
        <dbReference type="ChEBI" id="CHEBI:15589"/>
        <dbReference type="ChEBI" id="CHEBI:16452"/>
        <dbReference type="ChEBI" id="CHEBI:24646"/>
        <dbReference type="ChEBI" id="CHEBI:132124"/>
        <dbReference type="EC" id="1.1.5.4"/>
    </reaction>
</comment>
<dbReference type="GO" id="GO:0047545">
    <property type="term" value="F:(S)-2-hydroxyglutarate dehydrogenase activity"/>
    <property type="evidence" value="ECO:0007669"/>
    <property type="project" value="TreeGrafter"/>
</dbReference>
<dbReference type="NCBIfam" id="NF003605">
    <property type="entry name" value="PRK05257.1-4"/>
    <property type="match status" value="1"/>
</dbReference>
<dbReference type="GO" id="GO:0006099">
    <property type="term" value="P:tricarboxylic acid cycle"/>
    <property type="evidence" value="ECO:0007669"/>
    <property type="project" value="UniProtKB-UniRule"/>
</dbReference>
<evidence type="ECO:0000256" key="8">
    <source>
        <dbReference type="ARBA" id="ARBA00023002"/>
    </source>
</evidence>
<comment type="cofactor">
    <cofactor evidence="2 9">
        <name>FAD</name>
        <dbReference type="ChEBI" id="CHEBI:57692"/>
    </cofactor>
</comment>
<evidence type="ECO:0000256" key="5">
    <source>
        <dbReference type="ARBA" id="ARBA00022532"/>
    </source>
</evidence>
<organism evidence="10 11">
    <name type="scientific">Flavobacterium faecale</name>
    <dbReference type="NCBI Taxonomy" id="1355330"/>
    <lineage>
        <taxon>Bacteria</taxon>
        <taxon>Pseudomonadati</taxon>
        <taxon>Bacteroidota</taxon>
        <taxon>Flavobacteriia</taxon>
        <taxon>Flavobacteriales</taxon>
        <taxon>Flavobacteriaceae</taxon>
        <taxon>Flavobacterium</taxon>
    </lineage>
</organism>
<dbReference type="EMBL" id="CP020918">
    <property type="protein sequence ID" value="AWG23459.1"/>
    <property type="molecule type" value="Genomic_DNA"/>
</dbReference>
<dbReference type="NCBIfam" id="NF003611">
    <property type="entry name" value="PRK05257.3-2"/>
    <property type="match status" value="1"/>
</dbReference>
<comment type="pathway">
    <text evidence="3 9">Carbohydrate metabolism; tricarboxylic acid cycle; oxaloacetate from (S)-malate (quinone route): step 1/1.</text>
</comment>
<evidence type="ECO:0000313" key="11">
    <source>
        <dbReference type="Proteomes" id="UP000244527"/>
    </source>
</evidence>
<evidence type="ECO:0000256" key="9">
    <source>
        <dbReference type="HAMAP-Rule" id="MF_00212"/>
    </source>
</evidence>
<gene>
    <name evidence="9" type="primary">mqo</name>
    <name evidence="10" type="ORF">FFWV33_18935</name>
</gene>
<evidence type="ECO:0000313" key="10">
    <source>
        <dbReference type="EMBL" id="AWG23459.1"/>
    </source>
</evidence>
<dbReference type="Gene3D" id="3.50.50.60">
    <property type="entry name" value="FAD/NAD(P)-binding domain"/>
    <property type="match status" value="1"/>
</dbReference>
<keyword evidence="5 9" id="KW-0816">Tricarboxylic acid cycle</keyword>
<dbReference type="OrthoDB" id="9763983at2"/>
<evidence type="ECO:0000256" key="6">
    <source>
        <dbReference type="ARBA" id="ARBA00022630"/>
    </source>
</evidence>
<reference evidence="10 11" key="1">
    <citation type="submission" date="2017-04" db="EMBL/GenBank/DDBJ databases">
        <title>Compelte genome sequence of WV33.</title>
        <authorList>
            <person name="Lee P.C."/>
        </authorList>
    </citation>
    <scope>NUCLEOTIDE SEQUENCE [LARGE SCALE GENOMIC DNA]</scope>
    <source>
        <strain evidence="10 11">WV33</strain>
    </source>
</reference>
<dbReference type="Proteomes" id="UP000244527">
    <property type="component" value="Chromosome"/>
</dbReference>
<evidence type="ECO:0000256" key="3">
    <source>
        <dbReference type="ARBA" id="ARBA00005012"/>
    </source>
</evidence>
<dbReference type="NCBIfam" id="NF003614">
    <property type="entry name" value="PRK05257.3-5"/>
    <property type="match status" value="1"/>
</dbReference>
<dbReference type="KEGG" id="ffa:FFWV33_18935"/>
<keyword evidence="6 9" id="KW-0285">Flavoprotein</keyword>
<proteinExistence type="inferred from homology"/>
<dbReference type="NCBIfam" id="TIGR01320">
    <property type="entry name" value="mal_quin_oxido"/>
    <property type="match status" value="1"/>
</dbReference>
<evidence type="ECO:0000256" key="1">
    <source>
        <dbReference type="ARBA" id="ARBA00001139"/>
    </source>
</evidence>
<keyword evidence="7 9" id="KW-0274">FAD</keyword>